<dbReference type="Gene3D" id="2.60.120.180">
    <property type="match status" value="1"/>
</dbReference>
<dbReference type="AlphaFoldDB" id="A0A2S4KZ22"/>
<dbReference type="Pfam" id="PF01670">
    <property type="entry name" value="Glyco_hydro_12"/>
    <property type="match status" value="1"/>
</dbReference>
<comment type="similarity">
    <text evidence="1 2">Belongs to the glycosyl hydrolase 12 (cellulase H) family.</text>
</comment>
<keyword evidence="2" id="KW-0624">Polysaccharide degradation</keyword>
<dbReference type="InterPro" id="IPR013319">
    <property type="entry name" value="GH11/12"/>
</dbReference>
<sequence>MFRWLVNFGFLALPIAATIGILLAIQSQRQASGQPPLFVPELDNKVVESTYCQQSFGVHPETKGQEYTLNPNQWGWKEGEPGFLCMNVTTFNNQTYATNTTAPEWKIFWQYPQETGTGNNVHAFPNIMVDGGVFPVGIKSVSQIDIDLTWTMRTDNNTGPTDEVALAAATVNANVAIDMFMDRDKSKAEDSAKAMYEVMVWFAAYGDTTHTVGQDTGTVTALNLNGTTFELYYGVNSNQQNVLTWKATTPTHDFHGDIRPLIDEIFKLKKTGYPTEDDYLGYFSLGSEAYFSNKPVTFSVPSLSIDVRTS</sequence>
<reference evidence="3 4" key="1">
    <citation type="submission" date="2018-01" db="EMBL/GenBank/DDBJ databases">
        <title>Harnessing the power of phylogenomics to disentangle the directionality and signatures of interkingdom host jumping in the parasitic fungal genus Tolypocladium.</title>
        <authorList>
            <person name="Quandt C.A."/>
            <person name="Patterson W."/>
            <person name="Spatafora J.W."/>
        </authorList>
    </citation>
    <scope>NUCLEOTIDE SEQUENCE [LARGE SCALE GENOMIC DNA]</scope>
    <source>
        <strain evidence="3 4">NRBC 100945</strain>
    </source>
</reference>
<keyword evidence="2" id="KW-0326">Glycosidase</keyword>
<keyword evidence="2" id="KW-0119">Carbohydrate metabolism</keyword>
<evidence type="ECO:0000313" key="4">
    <source>
        <dbReference type="Proteomes" id="UP000237481"/>
    </source>
</evidence>
<proteinExistence type="inferred from homology"/>
<name>A0A2S4KZ22_9HYPO</name>
<dbReference type="STRING" id="94208.A0A2S4KZ22"/>
<comment type="caution">
    <text evidence="3">The sequence shown here is derived from an EMBL/GenBank/DDBJ whole genome shotgun (WGS) entry which is preliminary data.</text>
</comment>
<accession>A0A2S4KZ22</accession>
<organism evidence="3 4">
    <name type="scientific">Tolypocladium paradoxum</name>
    <dbReference type="NCBI Taxonomy" id="94208"/>
    <lineage>
        <taxon>Eukaryota</taxon>
        <taxon>Fungi</taxon>
        <taxon>Dikarya</taxon>
        <taxon>Ascomycota</taxon>
        <taxon>Pezizomycotina</taxon>
        <taxon>Sordariomycetes</taxon>
        <taxon>Hypocreomycetidae</taxon>
        <taxon>Hypocreales</taxon>
        <taxon>Ophiocordycipitaceae</taxon>
        <taxon>Tolypocladium</taxon>
    </lineage>
</organism>
<dbReference type="EMBL" id="PKSG01000446">
    <property type="protein sequence ID" value="POR35419.1"/>
    <property type="molecule type" value="Genomic_DNA"/>
</dbReference>
<keyword evidence="2" id="KW-0378">Hydrolase</keyword>
<dbReference type="GO" id="GO:0000272">
    <property type="term" value="P:polysaccharide catabolic process"/>
    <property type="evidence" value="ECO:0007669"/>
    <property type="project" value="UniProtKB-KW"/>
</dbReference>
<dbReference type="SUPFAM" id="SSF49899">
    <property type="entry name" value="Concanavalin A-like lectins/glucanases"/>
    <property type="match status" value="1"/>
</dbReference>
<dbReference type="OrthoDB" id="89349at2759"/>
<evidence type="ECO:0000313" key="3">
    <source>
        <dbReference type="EMBL" id="POR35419.1"/>
    </source>
</evidence>
<gene>
    <name evidence="3" type="ORF">TPAR_04388</name>
</gene>
<dbReference type="GO" id="GO:0008810">
    <property type="term" value="F:cellulase activity"/>
    <property type="evidence" value="ECO:0007669"/>
    <property type="project" value="InterPro"/>
</dbReference>
<dbReference type="PANTHER" id="PTHR34002:SF9">
    <property type="entry name" value="XYLOGLUCAN-SPECIFIC ENDO-BETA-1,4-GLUCANASE A"/>
    <property type="match status" value="1"/>
</dbReference>
<dbReference type="InterPro" id="IPR002594">
    <property type="entry name" value="GH12"/>
</dbReference>
<evidence type="ECO:0000256" key="2">
    <source>
        <dbReference type="RuleBase" id="RU361163"/>
    </source>
</evidence>
<dbReference type="Proteomes" id="UP000237481">
    <property type="component" value="Unassembled WGS sequence"/>
</dbReference>
<dbReference type="InterPro" id="IPR013320">
    <property type="entry name" value="ConA-like_dom_sf"/>
</dbReference>
<keyword evidence="4" id="KW-1185">Reference proteome</keyword>
<evidence type="ECO:0000256" key="1">
    <source>
        <dbReference type="ARBA" id="ARBA00005519"/>
    </source>
</evidence>
<dbReference type="PANTHER" id="PTHR34002">
    <property type="entry name" value="BLR1656 PROTEIN"/>
    <property type="match status" value="1"/>
</dbReference>
<protein>
    <submittedName>
        <fullName evidence="3">Endoglucanase-1</fullName>
    </submittedName>
</protein>